<comment type="caution">
    <text evidence="3">The sequence shown here is derived from an EMBL/GenBank/DDBJ whole genome shotgun (WGS) entry which is preliminary data.</text>
</comment>
<evidence type="ECO:0000313" key="3">
    <source>
        <dbReference type="EMBL" id="MBB1088132.1"/>
    </source>
</evidence>
<keyword evidence="2" id="KW-1133">Transmembrane helix</keyword>
<feature type="region of interest" description="Disordered" evidence="1">
    <location>
        <begin position="66"/>
        <end position="89"/>
    </location>
</feature>
<protein>
    <submittedName>
        <fullName evidence="3">Uncharacterized protein</fullName>
    </submittedName>
</protein>
<dbReference type="Proteomes" id="UP000552587">
    <property type="component" value="Unassembled WGS sequence"/>
</dbReference>
<organism evidence="3 4">
    <name type="scientific">Marilutibacter penaei</name>
    <dbReference type="NCBI Taxonomy" id="2759900"/>
    <lineage>
        <taxon>Bacteria</taxon>
        <taxon>Pseudomonadati</taxon>
        <taxon>Pseudomonadota</taxon>
        <taxon>Gammaproteobacteria</taxon>
        <taxon>Lysobacterales</taxon>
        <taxon>Lysobacteraceae</taxon>
        <taxon>Marilutibacter</taxon>
    </lineage>
</organism>
<dbReference type="AlphaFoldDB" id="A0A7W3U3B8"/>
<evidence type="ECO:0000256" key="1">
    <source>
        <dbReference type="SAM" id="MobiDB-lite"/>
    </source>
</evidence>
<accession>A0A7W3U3B8</accession>
<dbReference type="EMBL" id="JACHTE010000004">
    <property type="protein sequence ID" value="MBB1088132.1"/>
    <property type="molecule type" value="Genomic_DNA"/>
</dbReference>
<name>A0A7W3U3B8_9GAMM</name>
<sequence length="137" mass="14392">MPKPHAADCHVARHLRALPDPVPPAALETRLRAAHAHRGRWLRGGMGVVAVGLFALAFLPALMAPDLQPPLAHGPGPKGGASQQIPHQRQVQAIDRALQAAYARGAGDDEVAPLWQARERLMAGARTPGPSGSPSRG</sequence>
<gene>
    <name evidence="3" type="ORF">H4F99_06470</name>
</gene>
<keyword evidence="2" id="KW-0812">Transmembrane</keyword>
<feature type="region of interest" description="Disordered" evidence="1">
    <location>
        <begin position="114"/>
        <end position="137"/>
    </location>
</feature>
<evidence type="ECO:0000313" key="4">
    <source>
        <dbReference type="Proteomes" id="UP000552587"/>
    </source>
</evidence>
<keyword evidence="2" id="KW-0472">Membrane</keyword>
<dbReference type="RefSeq" id="WP_182668914.1">
    <property type="nucleotide sequence ID" value="NZ_JACHTE010000004.1"/>
</dbReference>
<reference evidence="3 4" key="1">
    <citation type="submission" date="2020-07" db="EMBL/GenBank/DDBJ databases">
        <authorList>
            <person name="Xu S."/>
            <person name="Li A."/>
        </authorList>
    </citation>
    <scope>NUCLEOTIDE SEQUENCE [LARGE SCALE GENOMIC DNA]</scope>
    <source>
        <strain evidence="3 4">SG-8</strain>
    </source>
</reference>
<keyword evidence="4" id="KW-1185">Reference proteome</keyword>
<feature type="transmembrane region" description="Helical" evidence="2">
    <location>
        <begin position="41"/>
        <end position="63"/>
    </location>
</feature>
<evidence type="ECO:0000256" key="2">
    <source>
        <dbReference type="SAM" id="Phobius"/>
    </source>
</evidence>
<proteinExistence type="predicted"/>